<dbReference type="AlphaFoldDB" id="A0AAJ0G502"/>
<evidence type="ECO:0000313" key="2">
    <source>
        <dbReference type="EMBL" id="KAK3047133.1"/>
    </source>
</evidence>
<sequence length="169" mass="19589">MPIVQNTIDAQFSEGLKHTSYMQLTIWKGALKSVRPCLLDRTSHACFSTKTLILLGDTLGDWEEGEECRARAEALWRIVRRWNPRSASGDVDKALDNLRKELDELSTNLEKEQSEAYDARQVIGDVIARHEQEWQDLREELMMRTKDTRELARIDKLVREAKQKISEFG</sequence>
<feature type="coiled-coil region" evidence="1">
    <location>
        <begin position="88"/>
        <end position="122"/>
    </location>
</feature>
<reference evidence="2" key="1">
    <citation type="submission" date="2023-04" db="EMBL/GenBank/DDBJ databases">
        <title>Black Yeasts Isolated from many extreme environments.</title>
        <authorList>
            <person name="Coleine C."/>
            <person name="Stajich J.E."/>
            <person name="Selbmann L."/>
        </authorList>
    </citation>
    <scope>NUCLEOTIDE SEQUENCE</scope>
    <source>
        <strain evidence="2">CCFEE 5312</strain>
    </source>
</reference>
<name>A0AAJ0G502_9PEZI</name>
<dbReference type="Proteomes" id="UP001271007">
    <property type="component" value="Unassembled WGS sequence"/>
</dbReference>
<evidence type="ECO:0000256" key="1">
    <source>
        <dbReference type="SAM" id="Coils"/>
    </source>
</evidence>
<protein>
    <submittedName>
        <fullName evidence="2">Uncharacterized protein</fullName>
    </submittedName>
</protein>
<gene>
    <name evidence="2" type="ORF">LTR09_011465</name>
</gene>
<proteinExistence type="predicted"/>
<keyword evidence="1" id="KW-0175">Coiled coil</keyword>
<keyword evidence="3" id="KW-1185">Reference proteome</keyword>
<comment type="caution">
    <text evidence="2">The sequence shown here is derived from an EMBL/GenBank/DDBJ whole genome shotgun (WGS) entry which is preliminary data.</text>
</comment>
<dbReference type="EMBL" id="JAWDJX010000068">
    <property type="protein sequence ID" value="KAK3047133.1"/>
    <property type="molecule type" value="Genomic_DNA"/>
</dbReference>
<organism evidence="2 3">
    <name type="scientific">Extremus antarcticus</name>
    <dbReference type="NCBI Taxonomy" id="702011"/>
    <lineage>
        <taxon>Eukaryota</taxon>
        <taxon>Fungi</taxon>
        <taxon>Dikarya</taxon>
        <taxon>Ascomycota</taxon>
        <taxon>Pezizomycotina</taxon>
        <taxon>Dothideomycetes</taxon>
        <taxon>Dothideomycetidae</taxon>
        <taxon>Mycosphaerellales</taxon>
        <taxon>Extremaceae</taxon>
        <taxon>Extremus</taxon>
    </lineage>
</organism>
<accession>A0AAJ0G502</accession>
<evidence type="ECO:0000313" key="3">
    <source>
        <dbReference type="Proteomes" id="UP001271007"/>
    </source>
</evidence>